<dbReference type="InterPro" id="IPR006944">
    <property type="entry name" value="Phage/GTA_portal"/>
</dbReference>
<organism evidence="2 3">
    <name type="scientific">Ancylobacter oerskovii</name>
    <dbReference type="NCBI Taxonomy" id="459519"/>
    <lineage>
        <taxon>Bacteria</taxon>
        <taxon>Pseudomonadati</taxon>
        <taxon>Pseudomonadota</taxon>
        <taxon>Alphaproteobacteria</taxon>
        <taxon>Hyphomicrobiales</taxon>
        <taxon>Xanthobacteraceae</taxon>
        <taxon>Ancylobacter</taxon>
    </lineage>
</organism>
<evidence type="ECO:0000256" key="1">
    <source>
        <dbReference type="SAM" id="MobiDB-lite"/>
    </source>
</evidence>
<gene>
    <name evidence="2" type="ORF">ACFSNC_18125</name>
</gene>
<dbReference type="RefSeq" id="WP_213354164.1">
    <property type="nucleotide sequence ID" value="NZ_JAHBGB010000037.1"/>
</dbReference>
<sequence>MKLFGFDIRREERAAVENPAVPLNSAAAWASLFQSWGGGSGAGAAVTVETALGVPAVFSAVSFLSRTMATLPLHAYRHTEKGATRIKGGIQTLIHEAPNAEWTSFDWREYLFWQAFTEGRGLSWIERSGTNLVGIWPMVTACTTIRLQNGRKTYVYAEEGVPTKTYPASDVIDLPFALKSDRVTAYSPIDKCRNAIGLAIAMEAYAGNFFKGGGVPPLALVGQLGTGNEAIKRSINDVHRAIEVARSSNKPIFPLPASYDLKPVGIDPEKGQMGEARLMQIQEIARAFQLPPVFLQDLSKGTFANTEQQDLFFVKHLIGQWAKKFEQQMNLKLFGQRNSGRYVEHNLDGLQRGDFKSRIEGLARAIQTAQMTPDEARALENRPAHSNPAAKELLVQGATVVLGSSPPAGHNGGPPLDDPPKDGQENDAEA</sequence>
<dbReference type="Proteomes" id="UP001597299">
    <property type="component" value="Unassembled WGS sequence"/>
</dbReference>
<proteinExistence type="predicted"/>
<name>A0ABW4Z1E0_9HYPH</name>
<evidence type="ECO:0000313" key="2">
    <source>
        <dbReference type="EMBL" id="MFD2142329.1"/>
    </source>
</evidence>
<dbReference type="EMBL" id="JBHUHD010000001">
    <property type="protein sequence ID" value="MFD2142329.1"/>
    <property type="molecule type" value="Genomic_DNA"/>
</dbReference>
<comment type="caution">
    <text evidence="2">The sequence shown here is derived from an EMBL/GenBank/DDBJ whole genome shotgun (WGS) entry which is preliminary data.</text>
</comment>
<dbReference type="NCBIfam" id="TIGR01537">
    <property type="entry name" value="portal_HK97"/>
    <property type="match status" value="1"/>
</dbReference>
<evidence type="ECO:0000313" key="3">
    <source>
        <dbReference type="Proteomes" id="UP001597299"/>
    </source>
</evidence>
<dbReference type="Pfam" id="PF04860">
    <property type="entry name" value="Phage_portal"/>
    <property type="match status" value="1"/>
</dbReference>
<reference evidence="3" key="1">
    <citation type="journal article" date="2019" name="Int. J. Syst. Evol. Microbiol.">
        <title>The Global Catalogue of Microorganisms (GCM) 10K type strain sequencing project: providing services to taxonomists for standard genome sequencing and annotation.</title>
        <authorList>
            <consortium name="The Broad Institute Genomics Platform"/>
            <consortium name="The Broad Institute Genome Sequencing Center for Infectious Disease"/>
            <person name="Wu L."/>
            <person name="Ma J."/>
        </authorList>
    </citation>
    <scope>NUCLEOTIDE SEQUENCE [LARGE SCALE GENOMIC DNA]</scope>
    <source>
        <strain evidence="3">CCM 7435</strain>
    </source>
</reference>
<protein>
    <submittedName>
        <fullName evidence="2">Phage portal protein</fullName>
    </submittedName>
</protein>
<accession>A0ABW4Z1E0</accession>
<keyword evidence="3" id="KW-1185">Reference proteome</keyword>
<feature type="region of interest" description="Disordered" evidence="1">
    <location>
        <begin position="381"/>
        <end position="430"/>
    </location>
</feature>
<dbReference type="InterPro" id="IPR006427">
    <property type="entry name" value="Portal_HK97"/>
</dbReference>